<sequence>MPPLLILASASPARLTTLRNAGMAPQVRISGVDEDEVAASLDNPTPPELCLALATAKAEAVASTVDSGLVVGCDSMLELAGKAYGKPKTAEVARARWAQMAGNAGLLHTGHCVIDVATGKSSADTATTAVRFGTPTEQELEAYVSSGEPLAVAGAFTIDGLGAIFIEGIDGDPHNVVGISLPLLRRLLHDLGVPITDLWQLPD</sequence>
<comment type="cofactor">
    <cofactor evidence="1 3">
        <name>a divalent metal cation</name>
        <dbReference type="ChEBI" id="CHEBI:60240"/>
    </cofactor>
</comment>
<dbReference type="SUPFAM" id="SSF52972">
    <property type="entry name" value="ITPase-like"/>
    <property type="match status" value="1"/>
</dbReference>
<dbReference type="HAMAP" id="MF_00528">
    <property type="entry name" value="Maf"/>
    <property type="match status" value="1"/>
</dbReference>
<comment type="caution">
    <text evidence="4">The sequence shown here is derived from an EMBL/GenBank/DDBJ whole genome shotgun (WGS) entry which is preliminary data.</text>
</comment>
<dbReference type="PANTHER" id="PTHR43213">
    <property type="entry name" value="BIFUNCTIONAL DTTP/UTP PYROPHOSPHATASE/METHYLTRANSFERASE PROTEIN-RELATED"/>
    <property type="match status" value="1"/>
</dbReference>
<keyword evidence="2 3" id="KW-0378">Hydrolase</keyword>
<gene>
    <name evidence="4" type="ORF">GCM10009765_18700</name>
</gene>
<comment type="caution">
    <text evidence="3">Lacks conserved residue(s) required for the propagation of feature annotation.</text>
</comment>
<dbReference type="PIRSF" id="PIRSF006305">
    <property type="entry name" value="Maf"/>
    <property type="match status" value="1"/>
</dbReference>
<comment type="catalytic activity">
    <reaction evidence="3">
        <text>a ribonucleoside 5'-triphosphate + H2O = a ribonucleoside 5'-phosphate + diphosphate + H(+)</text>
        <dbReference type="Rhea" id="RHEA:23996"/>
        <dbReference type="ChEBI" id="CHEBI:15377"/>
        <dbReference type="ChEBI" id="CHEBI:15378"/>
        <dbReference type="ChEBI" id="CHEBI:33019"/>
        <dbReference type="ChEBI" id="CHEBI:58043"/>
        <dbReference type="ChEBI" id="CHEBI:61557"/>
        <dbReference type="EC" id="3.6.1.9"/>
    </reaction>
</comment>
<feature type="active site" description="Proton acceptor" evidence="3">
    <location>
        <position position="74"/>
    </location>
</feature>
<proteinExistence type="inferred from homology"/>
<organism evidence="4 5">
    <name type="scientific">Fodinicola feengrottensis</name>
    <dbReference type="NCBI Taxonomy" id="435914"/>
    <lineage>
        <taxon>Bacteria</taxon>
        <taxon>Bacillati</taxon>
        <taxon>Actinomycetota</taxon>
        <taxon>Actinomycetes</taxon>
        <taxon>Mycobacteriales</taxon>
        <taxon>Fodinicola</taxon>
    </lineage>
</organism>
<comment type="catalytic activity">
    <reaction evidence="3">
        <text>a 2'-deoxyribonucleoside 5'-triphosphate + H2O = a 2'-deoxyribonucleoside 5'-phosphate + diphosphate + H(+)</text>
        <dbReference type="Rhea" id="RHEA:44644"/>
        <dbReference type="ChEBI" id="CHEBI:15377"/>
        <dbReference type="ChEBI" id="CHEBI:15378"/>
        <dbReference type="ChEBI" id="CHEBI:33019"/>
        <dbReference type="ChEBI" id="CHEBI:61560"/>
        <dbReference type="ChEBI" id="CHEBI:65317"/>
        <dbReference type="EC" id="3.6.1.9"/>
    </reaction>
</comment>
<reference evidence="4 5" key="1">
    <citation type="journal article" date="2019" name="Int. J. Syst. Evol. Microbiol.">
        <title>The Global Catalogue of Microorganisms (GCM) 10K type strain sequencing project: providing services to taxonomists for standard genome sequencing and annotation.</title>
        <authorList>
            <consortium name="The Broad Institute Genomics Platform"/>
            <consortium name="The Broad Institute Genome Sequencing Center for Infectious Disease"/>
            <person name="Wu L."/>
            <person name="Ma J."/>
        </authorList>
    </citation>
    <scope>NUCLEOTIDE SEQUENCE [LARGE SCALE GENOMIC DNA]</scope>
    <source>
        <strain evidence="4 5">JCM 14718</strain>
    </source>
</reference>
<evidence type="ECO:0000256" key="3">
    <source>
        <dbReference type="HAMAP-Rule" id="MF_00528"/>
    </source>
</evidence>
<dbReference type="Pfam" id="PF02545">
    <property type="entry name" value="Maf"/>
    <property type="match status" value="1"/>
</dbReference>
<dbReference type="EMBL" id="BAAANY010000007">
    <property type="protein sequence ID" value="GAA1669478.1"/>
    <property type="molecule type" value="Genomic_DNA"/>
</dbReference>
<dbReference type="PANTHER" id="PTHR43213:SF5">
    <property type="entry name" value="BIFUNCTIONAL DTTP_UTP PYROPHOSPHATASE_METHYLTRANSFERASE PROTEIN-RELATED"/>
    <property type="match status" value="1"/>
</dbReference>
<keyword evidence="3" id="KW-0546">Nucleotide metabolism</keyword>
<comment type="subcellular location">
    <subcellularLocation>
        <location evidence="3">Cytoplasm</location>
    </subcellularLocation>
</comment>
<evidence type="ECO:0000256" key="2">
    <source>
        <dbReference type="ARBA" id="ARBA00022801"/>
    </source>
</evidence>
<evidence type="ECO:0000313" key="5">
    <source>
        <dbReference type="Proteomes" id="UP001500618"/>
    </source>
</evidence>
<evidence type="ECO:0000313" key="4">
    <source>
        <dbReference type="EMBL" id="GAA1669478.1"/>
    </source>
</evidence>
<dbReference type="CDD" id="cd00555">
    <property type="entry name" value="Maf"/>
    <property type="match status" value="1"/>
</dbReference>
<protein>
    <recommendedName>
        <fullName evidence="3">Nucleoside triphosphate pyrophosphatase</fullName>
        <ecNumber evidence="3">3.6.1.9</ecNumber>
    </recommendedName>
    <alternativeName>
        <fullName evidence="3">Nucleotide pyrophosphatase</fullName>
        <shortName evidence="3">Nucleotide PPase</shortName>
    </alternativeName>
</protein>
<dbReference type="InterPro" id="IPR029001">
    <property type="entry name" value="ITPase-like_fam"/>
</dbReference>
<comment type="similarity">
    <text evidence="3">Belongs to the Maf family.</text>
</comment>
<keyword evidence="5" id="KW-1185">Reference proteome</keyword>
<dbReference type="Gene3D" id="3.90.950.10">
    <property type="match status" value="1"/>
</dbReference>
<dbReference type="Proteomes" id="UP001500618">
    <property type="component" value="Unassembled WGS sequence"/>
</dbReference>
<dbReference type="EC" id="3.6.1.9" evidence="3"/>
<keyword evidence="3" id="KW-0963">Cytoplasm</keyword>
<name>A0ABN2GDE3_9ACTN</name>
<accession>A0ABN2GDE3</accession>
<evidence type="ECO:0000256" key="1">
    <source>
        <dbReference type="ARBA" id="ARBA00001968"/>
    </source>
</evidence>
<dbReference type="RefSeq" id="WP_344308956.1">
    <property type="nucleotide sequence ID" value="NZ_BAAANY010000007.1"/>
</dbReference>
<dbReference type="NCBIfam" id="TIGR00172">
    <property type="entry name" value="maf"/>
    <property type="match status" value="1"/>
</dbReference>
<comment type="function">
    <text evidence="3">Nucleoside triphosphate pyrophosphatase. May have a dual role in cell division arrest and in preventing the incorporation of modified nucleotides into cellular nucleic acids.</text>
</comment>
<dbReference type="InterPro" id="IPR003697">
    <property type="entry name" value="Maf-like"/>
</dbReference>